<dbReference type="Proteomes" id="UP000612585">
    <property type="component" value="Unassembled WGS sequence"/>
</dbReference>
<evidence type="ECO:0000313" key="2">
    <source>
        <dbReference type="EMBL" id="GIJ58477.1"/>
    </source>
</evidence>
<gene>
    <name evidence="2" type="ORF">Vau01_059930</name>
</gene>
<reference evidence="2" key="1">
    <citation type="submission" date="2021-01" db="EMBL/GenBank/DDBJ databases">
        <title>Whole genome shotgun sequence of Virgisporangium aurantiacum NBRC 16421.</title>
        <authorList>
            <person name="Komaki H."/>
            <person name="Tamura T."/>
        </authorList>
    </citation>
    <scope>NUCLEOTIDE SEQUENCE</scope>
    <source>
        <strain evidence="2">NBRC 16421</strain>
    </source>
</reference>
<dbReference type="GO" id="GO:0005975">
    <property type="term" value="P:carbohydrate metabolic process"/>
    <property type="evidence" value="ECO:0007669"/>
    <property type="project" value="UniProtKB-ARBA"/>
</dbReference>
<evidence type="ECO:0000313" key="3">
    <source>
        <dbReference type="Proteomes" id="UP000612585"/>
    </source>
</evidence>
<accession>A0A8J3Z8R8</accession>
<name>A0A8J3Z8R8_9ACTN</name>
<protein>
    <submittedName>
        <fullName evidence="2">Uncharacterized protein</fullName>
    </submittedName>
</protein>
<comment type="caution">
    <text evidence="2">The sequence shown here is derived from an EMBL/GenBank/DDBJ whole genome shotgun (WGS) entry which is preliminary data.</text>
</comment>
<dbReference type="InterPro" id="IPR013783">
    <property type="entry name" value="Ig-like_fold"/>
</dbReference>
<sequence>MSIPVLTRIAAPARPDEALQALPGDELEAIGTAFGNQGGQSAVQVTAQSGAVLNATIVSWRNDRVRFVFPDGLGAPGPKPVRVRNRDGASAAVTVTLEEPARLSSAPVALLPLLVQTRFMAQGRELWVRAIPDTIHVDSHDERLTAEEVALGQRYRDAGDGRDDAWLDLTTRFGVPRAEWIVRATLSGTVTTRAEPWARAARSRLLPRRLHVFAFDDAGTVIASQYGRPVPFELPIGPDPEADDDTDPTTDPGMSWLISFPAAQSRGMAVKLTLPTPAPTRIARVVVLGVETALSPQAAAGELAGALLAHRYTDGVGFLNEGTPTNVTPSAPVDPEPVGADRPADAPAPLADGTNAAEAARALGLGDRAAEVFSGTPNAGDGARLRDARTRLNAALWPATWGYFLDHMFAPDVSAADAEGARRHFTAWVRGCGPQPTLRIGTQPYGLLPVLPMNRWTAVDEEPPVARLATFLQGTLRPIWRASTVAVPRVDDTPDPDSTRDNPLLTVLSMQPTSVSFRGRSVLGLDFVDAAWRFIRNRLTTDQLLGPAWKAEHAALTRAALEAHGLGDLHPYLERTVFATNYFPVPFPLVQDGGAPDQPLSVDWLSVLNGSGWRDLRDDAFDLSGLTERPLLYLLLRHSLLAAYLFAAGAMDPPDPWRGGEEVLHGIDEIEDNLDAPRPGLTWDRLASKGAQLDAVPRPPLTDVRDGIAGLVGAPVDVLERAAAEALDLCSHRLDAWITSYAQRRLHAIRGATGAGGVHLGAYGMVEDLVRDDGRGSAGYVHTPSPSHASAAAILASGFLSHSDGGTRHPFGIDLSSARVRTALSLLDGVRAGQPLGALLGYRFERALQQGGLARFVDDFRTLSPLPVTGSATVSAGNVVDALELHRLWVAAGRTQPDAWPGGTARTPLQAVFNDLDDAVDAIGDILLTEGVFQLGRGNAERASAALHAAAQPSGTPPELEAIYTPHAGTAVIHRLAVLLPGELSSTPGWNQPASLARRAAAEPRLNAWAARVLFDPERIRYRVRYLRASDGHLFDEQERHLDDLVPAISPLDLVYAAAANAQSQLSEVEQRITYHALRTRPNNVPADAVVRVLDIAPNDEDADEIGIVEAMELAQSLRETLTGARAVGPDDLSLPDAPGTAAVDVAEAESRATAAVSALRSADTALGTAITGEALRTALFGALAFGVPGAVPVSAFGDAAADRAELGVQAATVQAEVRRRIAAIDGLAVPPASDVDGRVAYAVARLETVFGNGFRVVPRYQSPPRNDRNQVDVSFPASGSLQGGDEQQVIRWFQRLTRVREGAQRLGDLLLYADALGGEDPARFEVAQLPATPGERWLALPFANGTPPAGRVSVVAHLPAGAPDPNRRFAGLVVEHFTEVLPAPAKTTGLALHYDQPNAAPPQAIVLAVPPRPNEDWTLEKLRDVVLDTLDLAKIRMVDLDALQEAGQFVPATYLGFNAKGVTVATDFLSGRGIPLG</sequence>
<proteinExistence type="predicted"/>
<keyword evidence="3" id="KW-1185">Reference proteome</keyword>
<evidence type="ECO:0000256" key="1">
    <source>
        <dbReference type="SAM" id="MobiDB-lite"/>
    </source>
</evidence>
<feature type="region of interest" description="Disordered" evidence="1">
    <location>
        <begin position="321"/>
        <end position="344"/>
    </location>
</feature>
<dbReference type="EMBL" id="BOPG01000037">
    <property type="protein sequence ID" value="GIJ58477.1"/>
    <property type="molecule type" value="Genomic_DNA"/>
</dbReference>
<organism evidence="2 3">
    <name type="scientific">Virgisporangium aurantiacum</name>
    <dbReference type="NCBI Taxonomy" id="175570"/>
    <lineage>
        <taxon>Bacteria</taxon>
        <taxon>Bacillati</taxon>
        <taxon>Actinomycetota</taxon>
        <taxon>Actinomycetes</taxon>
        <taxon>Micromonosporales</taxon>
        <taxon>Micromonosporaceae</taxon>
        <taxon>Virgisporangium</taxon>
    </lineage>
</organism>
<dbReference type="RefSeq" id="WP_203999335.1">
    <property type="nucleotide sequence ID" value="NZ_BOPG01000037.1"/>
</dbReference>
<dbReference type="Gene3D" id="2.60.40.10">
    <property type="entry name" value="Immunoglobulins"/>
    <property type="match status" value="1"/>
</dbReference>